<name>A0A919EHF4_9GAMM</name>
<dbReference type="AlphaFoldDB" id="A0A919EHF4"/>
<accession>A0A919EHF4</accession>
<proteinExistence type="predicted"/>
<dbReference type="Proteomes" id="UP000623842">
    <property type="component" value="Unassembled WGS sequence"/>
</dbReference>
<organism evidence="1 2">
    <name type="scientific">Thalassotalea marina</name>
    <dbReference type="NCBI Taxonomy" id="1673741"/>
    <lineage>
        <taxon>Bacteria</taxon>
        <taxon>Pseudomonadati</taxon>
        <taxon>Pseudomonadota</taxon>
        <taxon>Gammaproteobacteria</taxon>
        <taxon>Alteromonadales</taxon>
        <taxon>Colwelliaceae</taxon>
        <taxon>Thalassotalea</taxon>
    </lineage>
</organism>
<reference evidence="1" key="1">
    <citation type="journal article" date="2014" name="Int. J. Syst. Evol. Microbiol.">
        <title>Complete genome sequence of Corynebacterium casei LMG S-19264T (=DSM 44701T), isolated from a smear-ripened cheese.</title>
        <authorList>
            <consortium name="US DOE Joint Genome Institute (JGI-PGF)"/>
            <person name="Walter F."/>
            <person name="Albersmeier A."/>
            <person name="Kalinowski J."/>
            <person name="Ruckert C."/>
        </authorList>
    </citation>
    <scope>NUCLEOTIDE SEQUENCE</scope>
    <source>
        <strain evidence="1">KCTC 42731</strain>
    </source>
</reference>
<gene>
    <name evidence="1" type="ORF">GCM10017161_08640</name>
</gene>
<evidence type="ECO:0008006" key="3">
    <source>
        <dbReference type="Google" id="ProtNLM"/>
    </source>
</evidence>
<protein>
    <recommendedName>
        <fullName evidence="3">AsmA family protein</fullName>
    </recommendedName>
</protein>
<keyword evidence="2" id="KW-1185">Reference proteome</keyword>
<reference evidence="1" key="2">
    <citation type="submission" date="2020-09" db="EMBL/GenBank/DDBJ databases">
        <authorList>
            <person name="Sun Q."/>
            <person name="Kim S."/>
        </authorList>
    </citation>
    <scope>NUCLEOTIDE SEQUENCE</scope>
    <source>
        <strain evidence="1">KCTC 42731</strain>
    </source>
</reference>
<dbReference type="EMBL" id="BNCK01000002">
    <property type="protein sequence ID" value="GHF83618.1"/>
    <property type="molecule type" value="Genomic_DNA"/>
</dbReference>
<dbReference type="RefSeq" id="WP_189767640.1">
    <property type="nucleotide sequence ID" value="NZ_BNCK01000002.1"/>
</dbReference>
<sequence>MKILASIVVVILLLCGGALWFLAGGSLNELIKAQIESQGKALTEQTVTVDTVDIQLTKGAGSILGIKLPNPSKYTYPNAFTLGEVTLDINLEATKTDHVVLDAIIINSPKAFVQLTENGNANIKELMDTIEKNMPKSEKSSETKPQGSSIDPLVTINKLVLADTALTVDLTALGNKEHSATLPNITLTKVGGDAGIPASQVGGVIAKEMLSEIWRQTKKVQKEKIKEKATEELKEKAKKKLSELFN</sequence>
<comment type="caution">
    <text evidence="1">The sequence shown here is derived from an EMBL/GenBank/DDBJ whole genome shotgun (WGS) entry which is preliminary data.</text>
</comment>
<evidence type="ECO:0000313" key="2">
    <source>
        <dbReference type="Proteomes" id="UP000623842"/>
    </source>
</evidence>
<evidence type="ECO:0000313" key="1">
    <source>
        <dbReference type="EMBL" id="GHF83618.1"/>
    </source>
</evidence>